<dbReference type="PANTHER" id="PTHR45661:SF3">
    <property type="entry name" value="IG-LIKE DOMAIN-CONTAINING PROTEIN"/>
    <property type="match status" value="1"/>
</dbReference>
<feature type="repeat" description="Cell wall-binding" evidence="2">
    <location>
        <begin position="871"/>
        <end position="890"/>
    </location>
</feature>
<dbReference type="PROSITE" id="PS51170">
    <property type="entry name" value="CW"/>
    <property type="match status" value="8"/>
</dbReference>
<dbReference type="Gene3D" id="2.10.270.10">
    <property type="entry name" value="Cholin Binding"/>
    <property type="match status" value="3"/>
</dbReference>
<proteinExistence type="predicted"/>
<keyword evidence="1" id="KW-0677">Repeat</keyword>
<feature type="compositionally biased region" description="Low complexity" evidence="3">
    <location>
        <begin position="35"/>
        <end position="51"/>
    </location>
</feature>
<feature type="region of interest" description="Disordered" evidence="3">
    <location>
        <begin position="84"/>
        <end position="125"/>
    </location>
</feature>
<dbReference type="Pfam" id="PF01473">
    <property type="entry name" value="Choline_bind_1"/>
    <property type="match status" value="4"/>
</dbReference>
<feature type="compositionally biased region" description="Acidic residues" evidence="3">
    <location>
        <begin position="104"/>
        <end position="119"/>
    </location>
</feature>
<evidence type="ECO:0000256" key="4">
    <source>
        <dbReference type="SAM" id="SignalP"/>
    </source>
</evidence>
<keyword evidence="4" id="KW-0732">Signal</keyword>
<evidence type="ECO:0008006" key="7">
    <source>
        <dbReference type="Google" id="ProtNLM"/>
    </source>
</evidence>
<sequence>MKKADYLGSRALKGAMAVVLAVGLCPVAPALAQEGATTSGEGGAESSSIEAPADDAATSIDEAGAEENGAAQLEGGEIVANDAATQSSEQLSVKDASIDGPDSLNDEDSASGDEPEALDDGSIVDNGSCGQGVTYKIYDSGLMKIEGSGDVSFSGDAPYAKTAQNVKVLVVGENITSFCNRSFSPLKQCRAIFFLGSMTPGYQKYFSEYAFSGFDWDRKCSYYHDPSNDTWENFEIGKTCKPWIDGMLDIDWASMVEFKECGENSFWVLSNDGTLSVRGVGAVTGSVYSVEQRESVSRLVVEGGITSIGKDFHFSSDLYSGRFTNLVSASFSDSVCDLPEGMFDGCSSLQEVKLPAHVGVIPASFFKECTSLGQLEIPYGVTEISESAFYGCSGLRTVDFGNSLKTIGESAFEKCSALSSICLPETVSELGEKAFAGTAIAKMVIPGSVESLNMTVFNNCSSLEEVEFEGARPKRIGGAYSGNKLKGVHRSDDQSWQTRDKYGIGDIVWYTRGADGSLMEDDYISPWPSKNLEIDGGYSGDMHSGSRDHYAYYFTVNEADSFDINWAVSPWYDECTHWSFGFTLKSTAGNEGKELDFWYADPNTADMGSRKMPLAPGGYVIETYGLDSHHNSAGYAGVRVEHQKRDIADASVALRTDSYEYTGAAIAPRPEVYWGKTLLVEGVDYNLSYRSNVEPGRGMVIIDGLGRYSWSMAYLFFDIVRSAGNYIALPGHWATGSGGWWYPYDNGGYPSSEWCSIDGSFYHFDGSGFMQTGWLNLSGTWYYLSDSGVMQIGWQKIGGSWYWFDDSGAMASGWKWIDGSYYYFDGSGAMKTGWLNTGGTWYYLSDSGVMQTGWQAIGGAKYYFDGSGAMASGWSVIDGSYYYFDGSGAMKTGWLNRGGAWYWLGDSGVMATGWQAIGGAKYWFDGSGAMATGWKWIDGSCYYFDGSGAMQADKWIDGSYVDSDGRWDQSA</sequence>
<reference evidence="5 6" key="1">
    <citation type="journal article" date="2018" name="Elife">
        <title>Discovery and characterization of a prevalent human gut bacterial enzyme sufficient for the inactivation of a family of plant toxins.</title>
        <authorList>
            <person name="Koppel N."/>
            <person name="Bisanz J.E."/>
            <person name="Pandelia M.E."/>
            <person name="Turnbaugh P.J."/>
            <person name="Balskus E.P."/>
        </authorList>
    </citation>
    <scope>NUCLEOTIDE SEQUENCE [LARGE SCALE GENOMIC DNA]</scope>
    <source>
        <strain evidence="5 6">OB21 GAM31</strain>
    </source>
</reference>
<feature type="repeat" description="Cell wall-binding" evidence="2">
    <location>
        <begin position="811"/>
        <end position="830"/>
    </location>
</feature>
<accession>A0A369LGH1</accession>
<dbReference type="InterPro" id="IPR032675">
    <property type="entry name" value="LRR_dom_sf"/>
</dbReference>
<dbReference type="SUPFAM" id="SSF69360">
    <property type="entry name" value="Cell wall binding repeat"/>
    <property type="match status" value="2"/>
</dbReference>
<dbReference type="Proteomes" id="UP000253975">
    <property type="component" value="Unassembled WGS sequence"/>
</dbReference>
<evidence type="ECO:0000256" key="1">
    <source>
        <dbReference type="ARBA" id="ARBA00022737"/>
    </source>
</evidence>
<dbReference type="RefSeq" id="WP_114615952.1">
    <property type="nucleotide sequence ID" value="NZ_PPTO01000012.1"/>
</dbReference>
<comment type="caution">
    <text evidence="5">The sequence shown here is derived from an EMBL/GenBank/DDBJ whole genome shotgun (WGS) entry which is preliminary data.</text>
</comment>
<dbReference type="PANTHER" id="PTHR45661">
    <property type="entry name" value="SURFACE ANTIGEN"/>
    <property type="match status" value="1"/>
</dbReference>
<feature type="repeat" description="Cell wall-binding" evidence="2">
    <location>
        <begin position="911"/>
        <end position="930"/>
    </location>
</feature>
<feature type="repeat" description="Cell wall-binding" evidence="2">
    <location>
        <begin position="851"/>
        <end position="870"/>
    </location>
</feature>
<evidence type="ECO:0000313" key="6">
    <source>
        <dbReference type="Proteomes" id="UP000253975"/>
    </source>
</evidence>
<name>A0A369LGH1_9ACTN</name>
<gene>
    <name evidence="5" type="ORF">C1881_07720</name>
</gene>
<feature type="repeat" description="Cell wall-binding" evidence="2">
    <location>
        <begin position="931"/>
        <end position="950"/>
    </location>
</feature>
<dbReference type="SUPFAM" id="SSF52058">
    <property type="entry name" value="L domain-like"/>
    <property type="match status" value="1"/>
</dbReference>
<dbReference type="Pfam" id="PF19127">
    <property type="entry name" value="Choline_bind_3"/>
    <property type="match status" value="2"/>
</dbReference>
<dbReference type="AlphaFoldDB" id="A0A369LGH1"/>
<dbReference type="InterPro" id="IPR053139">
    <property type="entry name" value="Surface_bspA-like"/>
</dbReference>
<dbReference type="InterPro" id="IPR018337">
    <property type="entry name" value="Cell_wall/Cho-bd_repeat"/>
</dbReference>
<dbReference type="InterPro" id="IPR026906">
    <property type="entry name" value="LRR_5"/>
</dbReference>
<feature type="signal peptide" evidence="4">
    <location>
        <begin position="1"/>
        <end position="32"/>
    </location>
</feature>
<organism evidence="5 6">
    <name type="scientific">Slackia isoflavoniconvertens</name>
    <dbReference type="NCBI Taxonomy" id="572010"/>
    <lineage>
        <taxon>Bacteria</taxon>
        <taxon>Bacillati</taxon>
        <taxon>Actinomycetota</taxon>
        <taxon>Coriobacteriia</taxon>
        <taxon>Eggerthellales</taxon>
        <taxon>Eggerthellaceae</taxon>
        <taxon>Slackia</taxon>
    </lineage>
</organism>
<evidence type="ECO:0000256" key="3">
    <source>
        <dbReference type="SAM" id="MobiDB-lite"/>
    </source>
</evidence>
<protein>
    <recommendedName>
        <fullName evidence="7">N-acetylmuramoyl-L-alanine amidase family protein</fullName>
    </recommendedName>
</protein>
<feature type="chain" id="PRO_5016795427" description="N-acetylmuramoyl-L-alanine amidase family protein" evidence="4">
    <location>
        <begin position="33"/>
        <end position="971"/>
    </location>
</feature>
<feature type="region of interest" description="Disordered" evidence="3">
    <location>
        <begin position="35"/>
        <end position="71"/>
    </location>
</feature>
<evidence type="ECO:0000313" key="5">
    <source>
        <dbReference type="EMBL" id="RDB57235.1"/>
    </source>
</evidence>
<dbReference type="Gene3D" id="3.80.10.10">
    <property type="entry name" value="Ribonuclease Inhibitor"/>
    <property type="match status" value="1"/>
</dbReference>
<evidence type="ECO:0000256" key="2">
    <source>
        <dbReference type="PROSITE-ProRule" id="PRU00591"/>
    </source>
</evidence>
<feature type="repeat" description="Cell wall-binding" evidence="2">
    <location>
        <begin position="771"/>
        <end position="790"/>
    </location>
</feature>
<feature type="repeat" description="Cell wall-binding" evidence="2">
    <location>
        <begin position="831"/>
        <end position="850"/>
    </location>
</feature>
<dbReference type="EMBL" id="PPTO01000012">
    <property type="protein sequence ID" value="RDB57235.1"/>
    <property type="molecule type" value="Genomic_DNA"/>
</dbReference>
<dbReference type="Pfam" id="PF13306">
    <property type="entry name" value="LRR_5"/>
    <property type="match status" value="1"/>
</dbReference>
<feature type="repeat" description="Cell wall-binding" evidence="2">
    <location>
        <begin position="791"/>
        <end position="810"/>
    </location>
</feature>